<reference evidence="7 8" key="1">
    <citation type="submission" date="2019-07" db="EMBL/GenBank/DDBJ databases">
        <title>Whole genome shotgun sequence of Actinotalea fermentans NBRC 105374.</title>
        <authorList>
            <person name="Hosoyama A."/>
            <person name="Uohara A."/>
            <person name="Ohji S."/>
            <person name="Ichikawa N."/>
        </authorList>
    </citation>
    <scope>NUCLEOTIDE SEQUENCE [LARGE SCALE GENOMIC DNA]</scope>
    <source>
        <strain evidence="7 8">NBRC 105374</strain>
    </source>
</reference>
<dbReference type="PANTHER" id="PTHR39087">
    <property type="entry name" value="UPF0104 MEMBRANE PROTEIN MJ1595"/>
    <property type="match status" value="1"/>
</dbReference>
<dbReference type="Pfam" id="PF03706">
    <property type="entry name" value="LPG_synthase_TM"/>
    <property type="match status" value="1"/>
</dbReference>
<evidence type="ECO:0000256" key="3">
    <source>
        <dbReference type="ARBA" id="ARBA00022692"/>
    </source>
</evidence>
<dbReference type="GO" id="GO:0005886">
    <property type="term" value="C:plasma membrane"/>
    <property type="evidence" value="ECO:0007669"/>
    <property type="project" value="UniProtKB-SubCell"/>
</dbReference>
<comment type="subcellular location">
    <subcellularLocation>
        <location evidence="1">Cell membrane</location>
        <topology evidence="1">Multi-pass membrane protein</topology>
    </subcellularLocation>
</comment>
<proteinExistence type="predicted"/>
<evidence type="ECO:0000313" key="7">
    <source>
        <dbReference type="EMBL" id="GEN81563.1"/>
    </source>
</evidence>
<feature type="transmembrane region" description="Helical" evidence="6">
    <location>
        <begin position="523"/>
        <end position="542"/>
    </location>
</feature>
<name>A0A511Z297_9CELL</name>
<comment type="caution">
    <text evidence="7">The sequence shown here is derived from an EMBL/GenBank/DDBJ whole genome shotgun (WGS) entry which is preliminary data.</text>
</comment>
<feature type="transmembrane region" description="Helical" evidence="6">
    <location>
        <begin position="21"/>
        <end position="39"/>
    </location>
</feature>
<sequence>MRIIDTPAVRVHHPADLMGSVLSLVGIAVVVVLSAYAHGTTRGIAEDVRGVADIVRNLVIFPIAVLEWIVTVAAPIAVLAELFWRRLIRQAAEAVLGAIVALLSARLAIWLIETWAITALQNEFSVWANGSWAVTIPPLLAAVAGMLTASGTRSRRRSAGWSWNFLWIVLGVAMITGLITLPGALLTVLIGRASGLALRYAFGVQSERAYGRALVEGIRRAGFAPTRLIRVRDVGADGNDTGELVTDLAAIAITRAGDNRVYAMTTADGERLDVVALDGDRQVVGFLTRLWRSMRLRGIEGRAVVSLRQAAERAALLSYAAWSAGVCTPRLLGMAEAEDSMLLIQQHARGAVPVRDLPPEALSDDVLDAVWEQLAIAHSAGLTHRAITSDVVLVNMRPNACPPDAPARTHHEPGAPVVLLTGWENGDVASSELARRIDVATLLTVLALKVGPERAVASAVRTIPDDLATIGPLLQPIAFPRATRDEARENRHMMGELREALLARLPKAVVEPERIVRFGARTILMIVLGIAAAFAVITSLNLEQVLDAVRQASPVWALVAFVLGLVTFVGSALAMVAFAPIKLSVWRTTLVQAAAAYLSLAAPAAVGPAALNMRMLTRRGVSNALSVASVGLVQLAQFVTTMLMLVGLSIATGTDQLGKSLPPRTILLAIAVIAVAAAALMLVPSARHWASERVVPIWQTTWPRLVQLIGQPRRFVVAIGGSLLMSLGYVGAFWASLAAFGQADRLSLVDIAIVYLLGNAVGAMVPVPGGLGTVETALSLALAGAGIPIAIATPTVLVFRAVTFWARIPIGWVAMRRLQRTGEL</sequence>
<feature type="transmembrane region" description="Helical" evidence="6">
    <location>
        <begin position="59"/>
        <end position="84"/>
    </location>
</feature>
<accession>A0A511Z297</accession>
<dbReference type="PANTHER" id="PTHR39087:SF2">
    <property type="entry name" value="UPF0104 MEMBRANE PROTEIN MJ1595"/>
    <property type="match status" value="1"/>
</dbReference>
<dbReference type="Proteomes" id="UP000321484">
    <property type="component" value="Unassembled WGS sequence"/>
</dbReference>
<evidence type="ECO:0000313" key="8">
    <source>
        <dbReference type="Proteomes" id="UP000321484"/>
    </source>
</evidence>
<dbReference type="InterPro" id="IPR022791">
    <property type="entry name" value="L-PG_synthase/AglD"/>
</dbReference>
<dbReference type="AlphaFoldDB" id="A0A511Z297"/>
<feature type="transmembrane region" description="Helical" evidence="6">
    <location>
        <begin position="777"/>
        <end position="799"/>
    </location>
</feature>
<feature type="transmembrane region" description="Helical" evidence="6">
    <location>
        <begin position="631"/>
        <end position="653"/>
    </location>
</feature>
<feature type="transmembrane region" description="Helical" evidence="6">
    <location>
        <begin position="554"/>
        <end position="578"/>
    </location>
</feature>
<evidence type="ECO:0000256" key="1">
    <source>
        <dbReference type="ARBA" id="ARBA00004651"/>
    </source>
</evidence>
<dbReference type="EMBL" id="BJYK01000013">
    <property type="protein sequence ID" value="GEN81563.1"/>
    <property type="molecule type" value="Genomic_DNA"/>
</dbReference>
<feature type="transmembrane region" description="Helical" evidence="6">
    <location>
        <begin position="161"/>
        <end position="179"/>
    </location>
</feature>
<feature type="transmembrane region" description="Helical" evidence="6">
    <location>
        <begin position="665"/>
        <end position="683"/>
    </location>
</feature>
<evidence type="ECO:0000256" key="6">
    <source>
        <dbReference type="SAM" id="Phobius"/>
    </source>
</evidence>
<keyword evidence="3 6" id="KW-0812">Transmembrane</keyword>
<evidence type="ECO:0000256" key="2">
    <source>
        <dbReference type="ARBA" id="ARBA00022475"/>
    </source>
</evidence>
<gene>
    <name evidence="7" type="ORF">AFE02nite_32970</name>
</gene>
<feature type="transmembrane region" description="Helical" evidence="6">
    <location>
        <begin position="715"/>
        <end position="740"/>
    </location>
</feature>
<keyword evidence="8" id="KW-1185">Reference proteome</keyword>
<keyword evidence="4 6" id="KW-1133">Transmembrane helix</keyword>
<feature type="transmembrane region" description="Helical" evidence="6">
    <location>
        <begin position="132"/>
        <end position="149"/>
    </location>
</feature>
<feature type="transmembrane region" description="Helical" evidence="6">
    <location>
        <begin position="91"/>
        <end position="112"/>
    </location>
</feature>
<evidence type="ECO:0000256" key="5">
    <source>
        <dbReference type="ARBA" id="ARBA00023136"/>
    </source>
</evidence>
<evidence type="ECO:0000256" key="4">
    <source>
        <dbReference type="ARBA" id="ARBA00022989"/>
    </source>
</evidence>
<feature type="transmembrane region" description="Helical" evidence="6">
    <location>
        <begin position="752"/>
        <end position="771"/>
    </location>
</feature>
<feature type="transmembrane region" description="Helical" evidence="6">
    <location>
        <begin position="590"/>
        <end position="611"/>
    </location>
</feature>
<keyword evidence="5 6" id="KW-0472">Membrane</keyword>
<organism evidence="7 8">
    <name type="scientific">Actinotalea fermentans</name>
    <dbReference type="NCBI Taxonomy" id="43671"/>
    <lineage>
        <taxon>Bacteria</taxon>
        <taxon>Bacillati</taxon>
        <taxon>Actinomycetota</taxon>
        <taxon>Actinomycetes</taxon>
        <taxon>Micrococcales</taxon>
        <taxon>Cellulomonadaceae</taxon>
        <taxon>Actinotalea</taxon>
    </lineage>
</organism>
<keyword evidence="2" id="KW-1003">Cell membrane</keyword>
<protein>
    <submittedName>
        <fullName evidence="7">Membrane protein</fullName>
    </submittedName>
</protein>